<dbReference type="STRING" id="454171.CP488_02631"/>
<dbReference type="InterPro" id="IPR013078">
    <property type="entry name" value="His_Pase_superF_clade-1"/>
</dbReference>
<dbReference type="EMBL" id="HF951689">
    <property type="protein sequence ID" value="CCW35280.1"/>
    <property type="molecule type" value="Genomic_DNA"/>
</dbReference>
<sequence>MRLYFLRHGLAEDPRPHLKDAERHLTSEGIAEMKRVALGIKALDLSFDVLLTSPYARALETAEILADVLHWPKERFVVEARLQPGLFDPPTLQTLVQERRPQEGLLLVGHEPTLSGNIAWLCGGNVKMKKAGLACVEVFDLQPRSGLLLWLLTPKQLCLIAKAV</sequence>
<dbReference type="GO" id="GO:0101006">
    <property type="term" value="F:protein histidine phosphatase activity"/>
    <property type="evidence" value="ECO:0007669"/>
    <property type="project" value="InterPro"/>
</dbReference>
<dbReference type="OrthoDB" id="129269at2"/>
<proteinExistence type="predicted"/>
<accession>S0EY85</accession>
<dbReference type="CDD" id="cd07067">
    <property type="entry name" value="HP_PGM_like"/>
    <property type="match status" value="1"/>
</dbReference>
<dbReference type="InterPro" id="IPR004449">
    <property type="entry name" value="SixA"/>
</dbReference>
<dbReference type="Pfam" id="PF00300">
    <property type="entry name" value="His_Phos_1"/>
    <property type="match status" value="1"/>
</dbReference>
<dbReference type="Gene3D" id="3.40.50.1240">
    <property type="entry name" value="Phosphoglycerate mutase-like"/>
    <property type="match status" value="1"/>
</dbReference>
<protein>
    <submittedName>
        <fullName evidence="1">Phosphohistidine phosphatase, SixA</fullName>
        <ecNumber evidence="1">3.1.3.-</ecNumber>
    </submittedName>
</protein>
<dbReference type="eggNOG" id="COG2062">
    <property type="taxonomic scope" value="Bacteria"/>
</dbReference>
<dbReference type="InParanoid" id="S0EY85"/>
<dbReference type="GO" id="GO:0005737">
    <property type="term" value="C:cytoplasm"/>
    <property type="evidence" value="ECO:0007669"/>
    <property type="project" value="InterPro"/>
</dbReference>
<dbReference type="EC" id="3.1.3.-" evidence="1"/>
<dbReference type="HOGENOM" id="CLU_084603_3_1_0"/>
<evidence type="ECO:0000313" key="2">
    <source>
        <dbReference type="Proteomes" id="UP000014227"/>
    </source>
</evidence>
<dbReference type="Proteomes" id="UP000014227">
    <property type="component" value="Chromosome I"/>
</dbReference>
<name>S0EY85_CHTCT</name>
<dbReference type="InterPro" id="IPR029033">
    <property type="entry name" value="His_PPase_superfam"/>
</dbReference>
<evidence type="ECO:0000313" key="1">
    <source>
        <dbReference type="EMBL" id="CCW35280.1"/>
    </source>
</evidence>
<reference evidence="2" key="1">
    <citation type="submission" date="2013-03" db="EMBL/GenBank/DDBJ databases">
        <title>Genome sequence of Chthonomonas calidirosea, the first sequenced genome from the Armatimonadetes phylum (formally candidate division OP10).</title>
        <authorList>
            <person name="Lee K.C.Y."/>
            <person name="Morgan X.C."/>
            <person name="Dunfield P.F."/>
            <person name="Tamas I."/>
            <person name="Houghton K.M."/>
            <person name="Vyssotski M."/>
            <person name="Ryan J.L.J."/>
            <person name="Lagutin K."/>
            <person name="McDonald I.R."/>
            <person name="Stott M.B."/>
        </authorList>
    </citation>
    <scope>NUCLEOTIDE SEQUENCE [LARGE SCALE GENOMIC DNA]</scope>
    <source>
        <strain evidence="2">DSM 23976 / ICMP 18418 / T49</strain>
    </source>
</reference>
<keyword evidence="1" id="KW-0378">Hydrolase</keyword>
<gene>
    <name evidence="1" type="ORF">CCALI_01464</name>
</gene>
<dbReference type="PATRIC" id="fig|1303518.3.peg.1497"/>
<dbReference type="SMART" id="SM00855">
    <property type="entry name" value="PGAM"/>
    <property type="match status" value="1"/>
</dbReference>
<organism evidence="1 2">
    <name type="scientific">Chthonomonas calidirosea (strain DSM 23976 / ICMP 18418 / T49)</name>
    <dbReference type="NCBI Taxonomy" id="1303518"/>
    <lineage>
        <taxon>Bacteria</taxon>
        <taxon>Bacillati</taxon>
        <taxon>Armatimonadota</taxon>
        <taxon>Chthonomonadia</taxon>
        <taxon>Chthonomonadales</taxon>
        <taxon>Chthonomonadaceae</taxon>
        <taxon>Chthonomonas</taxon>
    </lineage>
</organism>
<dbReference type="RefSeq" id="WP_016482816.1">
    <property type="nucleotide sequence ID" value="NC_021487.1"/>
</dbReference>
<dbReference type="SUPFAM" id="SSF53254">
    <property type="entry name" value="Phosphoglycerate mutase-like"/>
    <property type="match status" value="1"/>
</dbReference>
<dbReference type="KEGG" id="ccz:CCALI_01464"/>
<dbReference type="NCBIfam" id="TIGR00249">
    <property type="entry name" value="sixA"/>
    <property type="match status" value="1"/>
</dbReference>
<keyword evidence="2" id="KW-1185">Reference proteome</keyword>
<dbReference type="AlphaFoldDB" id="S0EY85"/>